<dbReference type="SMART" id="SM00909">
    <property type="entry name" value="Germane"/>
    <property type="match status" value="2"/>
</dbReference>
<feature type="domain" description="GerMN" evidence="3">
    <location>
        <begin position="291"/>
        <end position="377"/>
    </location>
</feature>
<feature type="domain" description="GerMN" evidence="3">
    <location>
        <begin position="138"/>
        <end position="230"/>
    </location>
</feature>
<dbReference type="HOGENOM" id="CLU_695811_0_0_9"/>
<feature type="compositionally biased region" description="Low complexity" evidence="1">
    <location>
        <begin position="44"/>
        <end position="77"/>
    </location>
</feature>
<protein>
    <recommendedName>
        <fullName evidence="3">GerMN domain-containing protein</fullName>
    </recommendedName>
</protein>
<sequence length="397" mass="42952" precursor="true">MKKIISIVLVIMLLSTGCSFIGHKNEQEPSIQAANQTVNASASNTAQDSKAAASATSTNSNGLAMTSGTTAAPTTTSSMVSGNYTDSQIKDLVIDNGAGKGMAAASDKSNLLITLYYKNQKGLIIPVTRTVKKQESLAKAAILGLVDEAVTKEQLDYYGLYPVLPRGTKIKGINIKDKVAVIDFSKEFLNLSGKQEEQEAVASIVYTLTGFSTVSDVRIRVEGKEITTLENGTDLSIPRNRSNTLINTSDTQIKDGCVKCDLYYVSDDSNNHNYLVPVSIQIPQTDPRGIPGLIFDELGKKPNETTYFTSMPEGTKLLSFNRQGSTAVLDFSNQITNYGGSEKEDTLLNQIYYTVSQMKGIQKIKLLINGKEKTLPEGTEVASARSVPITFNKVIEN</sequence>
<dbReference type="OrthoDB" id="9809406at2"/>
<reference evidence="4 5" key="1">
    <citation type="submission" date="2009-01" db="EMBL/GenBank/DDBJ databases">
        <title>Complete sequence of Clostridium cellulolyticum H10.</title>
        <authorList>
            <consortium name="US DOE Joint Genome Institute"/>
            <person name="Lucas S."/>
            <person name="Copeland A."/>
            <person name="Lapidus A."/>
            <person name="Glavina del Rio T."/>
            <person name="Dalin E."/>
            <person name="Tice H."/>
            <person name="Bruce D."/>
            <person name="Goodwin L."/>
            <person name="Pitluck S."/>
            <person name="Chertkov O."/>
            <person name="Saunders E."/>
            <person name="Brettin T."/>
            <person name="Detter J.C."/>
            <person name="Han C."/>
            <person name="Larimer F."/>
            <person name="Land M."/>
            <person name="Hauser L."/>
            <person name="Kyrpides N."/>
            <person name="Ivanova N."/>
            <person name="Zhou J."/>
            <person name="Richardson P."/>
        </authorList>
    </citation>
    <scope>NUCLEOTIDE SEQUENCE [LARGE SCALE GENOMIC DNA]</scope>
    <source>
        <strain evidence="5">ATCC 35319 / DSM 5812 / JCM 6584 / H10</strain>
    </source>
</reference>
<feature type="chain" id="PRO_5039068917" description="GerMN domain-containing protein" evidence="2">
    <location>
        <begin position="22"/>
        <end position="397"/>
    </location>
</feature>
<organism evidence="4 5">
    <name type="scientific">Ruminiclostridium cellulolyticum (strain ATCC 35319 / DSM 5812 / JCM 6584 / H10)</name>
    <name type="common">Clostridium cellulolyticum</name>
    <dbReference type="NCBI Taxonomy" id="394503"/>
    <lineage>
        <taxon>Bacteria</taxon>
        <taxon>Bacillati</taxon>
        <taxon>Bacillota</taxon>
        <taxon>Clostridia</taxon>
        <taxon>Eubacteriales</taxon>
        <taxon>Oscillospiraceae</taxon>
        <taxon>Ruminiclostridium</taxon>
    </lineage>
</organism>
<proteinExistence type="predicted"/>
<dbReference type="RefSeq" id="WP_015924853.1">
    <property type="nucleotide sequence ID" value="NC_011898.1"/>
</dbReference>
<dbReference type="Pfam" id="PF10646">
    <property type="entry name" value="Germane"/>
    <property type="match status" value="2"/>
</dbReference>
<name>B8I1A7_RUMCH</name>
<keyword evidence="5" id="KW-1185">Reference proteome</keyword>
<feature type="region of interest" description="Disordered" evidence="1">
    <location>
        <begin position="42"/>
        <end position="77"/>
    </location>
</feature>
<dbReference type="AlphaFoldDB" id="B8I1A7"/>
<evidence type="ECO:0000256" key="1">
    <source>
        <dbReference type="SAM" id="MobiDB-lite"/>
    </source>
</evidence>
<dbReference type="eggNOG" id="COG5401">
    <property type="taxonomic scope" value="Bacteria"/>
</dbReference>
<evidence type="ECO:0000313" key="4">
    <source>
        <dbReference type="EMBL" id="ACL75705.1"/>
    </source>
</evidence>
<keyword evidence="2" id="KW-0732">Signal</keyword>
<evidence type="ECO:0000256" key="2">
    <source>
        <dbReference type="SAM" id="SignalP"/>
    </source>
</evidence>
<feature type="signal peptide" evidence="2">
    <location>
        <begin position="1"/>
        <end position="21"/>
    </location>
</feature>
<dbReference type="PROSITE" id="PS51257">
    <property type="entry name" value="PROKAR_LIPOPROTEIN"/>
    <property type="match status" value="1"/>
</dbReference>
<dbReference type="EMBL" id="CP001348">
    <property type="protein sequence ID" value="ACL75705.1"/>
    <property type="molecule type" value="Genomic_DNA"/>
</dbReference>
<evidence type="ECO:0000259" key="3">
    <source>
        <dbReference type="SMART" id="SM00909"/>
    </source>
</evidence>
<dbReference type="InterPro" id="IPR019606">
    <property type="entry name" value="GerMN"/>
</dbReference>
<dbReference type="Proteomes" id="UP000001349">
    <property type="component" value="Chromosome"/>
</dbReference>
<dbReference type="KEGG" id="cce:Ccel_1351"/>
<dbReference type="STRING" id="394503.Ccel_1351"/>
<evidence type="ECO:0000313" key="5">
    <source>
        <dbReference type="Proteomes" id="UP000001349"/>
    </source>
</evidence>
<gene>
    <name evidence="4" type="ordered locus">Ccel_1351</name>
</gene>
<accession>B8I1A7</accession>